<keyword evidence="2" id="KW-1185">Reference proteome</keyword>
<comment type="caution">
    <text evidence="1">The sequence shown here is derived from an EMBL/GenBank/DDBJ whole genome shotgun (WGS) entry which is preliminary data.</text>
</comment>
<dbReference type="AlphaFoldDB" id="A0A5F1YYY9"/>
<evidence type="ECO:0000313" key="2">
    <source>
        <dbReference type="Proteomes" id="UP000298277"/>
    </source>
</evidence>
<organism evidence="1 2">
    <name type="scientific">Leptospira gomenensis</name>
    <dbReference type="NCBI Taxonomy" id="2484974"/>
    <lineage>
        <taxon>Bacteria</taxon>
        <taxon>Pseudomonadati</taxon>
        <taxon>Spirochaetota</taxon>
        <taxon>Spirochaetia</taxon>
        <taxon>Leptospirales</taxon>
        <taxon>Leptospiraceae</taxon>
        <taxon>Leptospira</taxon>
    </lineage>
</organism>
<evidence type="ECO:0000313" key="1">
    <source>
        <dbReference type="EMBL" id="TGK36008.1"/>
    </source>
</evidence>
<proteinExistence type="predicted"/>
<gene>
    <name evidence="1" type="ORF">EHQ17_05380</name>
</gene>
<reference evidence="1" key="1">
    <citation type="journal article" date="2019" name="PLoS Negl. Trop. Dis.">
        <title>Revisiting the worldwide diversity of Leptospira species in the environment.</title>
        <authorList>
            <person name="Vincent A.T."/>
            <person name="Schiettekatte O."/>
            <person name="Bourhy P."/>
            <person name="Veyrier F.J."/>
            <person name="Picardeau M."/>
        </authorList>
    </citation>
    <scope>NUCLEOTIDE SEQUENCE [LARGE SCALE GENOMIC DNA]</scope>
    <source>
        <strain evidence="1">201800299</strain>
    </source>
</reference>
<dbReference type="NCBIfam" id="NF047680">
    <property type="entry name" value="LIC13197_LIC10919_LIC10469_fam"/>
    <property type="match status" value="1"/>
</dbReference>
<dbReference type="Proteomes" id="UP000298277">
    <property type="component" value="Unassembled WGS sequence"/>
</dbReference>
<accession>A0A5F1YYY9</accession>
<name>A0A5F1YYY9_9LEPT</name>
<protein>
    <submittedName>
        <fullName evidence="1">Uncharacterized protein</fullName>
    </submittedName>
</protein>
<dbReference type="OrthoDB" id="332641at2"/>
<sequence length="222" mass="25564">MNEQREQIVGTWIKNLDPNRFTERENAIQKWLNDNNAKTYLDRAQELISSLNKEEIINEFKIGIESGLEFCSELEKIQALDFSWYYGGDSVDVAYAYALGSCHGQGKLFGTDLGPEEIPGLESDLKHGSLLDEDFSELPVHWAINLYVEELNPSLEEALKNKRIPSDAENLLLDLFQIWNYRLGTEACKNIPVRYQNALKKRKPFWISMTRHGRWSVPIGLI</sequence>
<dbReference type="EMBL" id="RQFA01000026">
    <property type="protein sequence ID" value="TGK36008.1"/>
    <property type="molecule type" value="Genomic_DNA"/>
</dbReference>
<dbReference type="RefSeq" id="WP_135591356.1">
    <property type="nucleotide sequence ID" value="NZ_RQEZ01000012.1"/>
</dbReference>